<sequence>MESGRVHVSVSTEMAEEVVRGALRIRRAEVERVALGHEVSEAPQTHEEGDCTATRESHWSSGLKLRILSFPRKKRTSPKGKFA</sequence>
<evidence type="ECO:0000313" key="2">
    <source>
        <dbReference type="Proteomes" id="UP001518990"/>
    </source>
</evidence>
<proteinExistence type="predicted"/>
<dbReference type="Proteomes" id="UP001518990">
    <property type="component" value="Unassembled WGS sequence"/>
</dbReference>
<keyword evidence="2" id="KW-1185">Reference proteome</keyword>
<organism evidence="1 2">
    <name type="scientific">Roseomonas marmotae</name>
    <dbReference type="NCBI Taxonomy" id="2768161"/>
    <lineage>
        <taxon>Bacteria</taxon>
        <taxon>Pseudomonadati</taxon>
        <taxon>Pseudomonadota</taxon>
        <taxon>Alphaproteobacteria</taxon>
        <taxon>Acetobacterales</taxon>
        <taxon>Roseomonadaceae</taxon>
        <taxon>Roseomonas</taxon>
    </lineage>
</organism>
<reference evidence="1 2" key="1">
    <citation type="submission" date="2020-09" db="EMBL/GenBank/DDBJ databases">
        <title>Roseomonas.</title>
        <authorList>
            <person name="Zhu W."/>
        </authorList>
    </citation>
    <scope>NUCLEOTIDE SEQUENCE [LARGE SCALE GENOMIC DNA]</scope>
    <source>
        <strain evidence="1 2">1311</strain>
    </source>
</reference>
<protein>
    <submittedName>
        <fullName evidence="1">Uncharacterized protein</fullName>
    </submittedName>
</protein>
<gene>
    <name evidence="1" type="ORF">IAI60_21815</name>
</gene>
<name>A0ABS3KJQ3_9PROT</name>
<dbReference type="EMBL" id="JACTNF010000054">
    <property type="protein sequence ID" value="MBO1077237.1"/>
    <property type="molecule type" value="Genomic_DNA"/>
</dbReference>
<accession>A0ABS3KJQ3</accession>
<evidence type="ECO:0000313" key="1">
    <source>
        <dbReference type="EMBL" id="MBO1077237.1"/>
    </source>
</evidence>
<comment type="caution">
    <text evidence="1">The sequence shown here is derived from an EMBL/GenBank/DDBJ whole genome shotgun (WGS) entry which is preliminary data.</text>
</comment>